<reference evidence="1" key="1">
    <citation type="submission" date="2021-06" db="EMBL/GenBank/DDBJ databases">
        <title>Parelaphostrongylus tenuis whole genome reference sequence.</title>
        <authorList>
            <person name="Garwood T.J."/>
            <person name="Larsen P.A."/>
            <person name="Fountain-Jones N.M."/>
            <person name="Garbe J.R."/>
            <person name="Macchietto M.G."/>
            <person name="Kania S.A."/>
            <person name="Gerhold R.W."/>
            <person name="Richards J.E."/>
            <person name="Wolf T.M."/>
        </authorList>
    </citation>
    <scope>NUCLEOTIDE SEQUENCE</scope>
    <source>
        <strain evidence="1">MNPRO001-30</strain>
        <tissue evidence="1">Meninges</tissue>
    </source>
</reference>
<organism evidence="1 2">
    <name type="scientific">Parelaphostrongylus tenuis</name>
    <name type="common">Meningeal worm</name>
    <dbReference type="NCBI Taxonomy" id="148309"/>
    <lineage>
        <taxon>Eukaryota</taxon>
        <taxon>Metazoa</taxon>
        <taxon>Ecdysozoa</taxon>
        <taxon>Nematoda</taxon>
        <taxon>Chromadorea</taxon>
        <taxon>Rhabditida</taxon>
        <taxon>Rhabditina</taxon>
        <taxon>Rhabditomorpha</taxon>
        <taxon>Strongyloidea</taxon>
        <taxon>Metastrongylidae</taxon>
        <taxon>Parelaphostrongylus</taxon>
    </lineage>
</organism>
<evidence type="ECO:0000313" key="2">
    <source>
        <dbReference type="Proteomes" id="UP001196413"/>
    </source>
</evidence>
<name>A0AAD5N951_PARTN</name>
<protein>
    <submittedName>
        <fullName evidence="1">Uncharacterized protein</fullName>
    </submittedName>
</protein>
<accession>A0AAD5N951</accession>
<gene>
    <name evidence="1" type="ORF">KIN20_025712</name>
</gene>
<dbReference type="EMBL" id="JAHQIW010005261">
    <property type="protein sequence ID" value="KAJ1365421.1"/>
    <property type="molecule type" value="Genomic_DNA"/>
</dbReference>
<comment type="caution">
    <text evidence="1">The sequence shown here is derived from an EMBL/GenBank/DDBJ whole genome shotgun (WGS) entry which is preliminary data.</text>
</comment>
<dbReference type="Proteomes" id="UP001196413">
    <property type="component" value="Unassembled WGS sequence"/>
</dbReference>
<dbReference type="AlphaFoldDB" id="A0AAD5N951"/>
<evidence type="ECO:0000313" key="1">
    <source>
        <dbReference type="EMBL" id="KAJ1365421.1"/>
    </source>
</evidence>
<proteinExistence type="predicted"/>
<sequence length="90" mass="10383">MKTCLLCTFGCRRRGLGKCLIRPISEMKKYSHEFDEQLQKYSLVKCLEFIKRSAVSYLVDGYGIKWSKTKASAYAIVLRCIVVAYSQMTQ</sequence>
<keyword evidence="2" id="KW-1185">Reference proteome</keyword>